<dbReference type="PROSITE" id="PS51063">
    <property type="entry name" value="HTH_CRP_2"/>
    <property type="match status" value="1"/>
</dbReference>
<evidence type="ECO:0000313" key="16">
    <source>
        <dbReference type="Proteomes" id="UP000275012"/>
    </source>
</evidence>
<dbReference type="InterPro" id="IPR000595">
    <property type="entry name" value="cNMP-bd_dom"/>
</dbReference>
<evidence type="ECO:0000256" key="6">
    <source>
        <dbReference type="ARBA" id="ARBA00022636"/>
    </source>
</evidence>
<dbReference type="PROSITE" id="PS50042">
    <property type="entry name" value="CNMP_BINDING_3"/>
    <property type="match status" value="1"/>
</dbReference>
<dbReference type="SMART" id="SM00100">
    <property type="entry name" value="cNMP"/>
    <property type="match status" value="1"/>
</dbReference>
<evidence type="ECO:0000256" key="12">
    <source>
        <dbReference type="ARBA" id="ARBA00031697"/>
    </source>
</evidence>
<dbReference type="PANTHER" id="PTHR24567">
    <property type="entry name" value="CRP FAMILY TRANSCRIPTIONAL REGULATORY PROTEIN"/>
    <property type="match status" value="1"/>
</dbReference>
<dbReference type="GO" id="GO:0003700">
    <property type="term" value="F:DNA-binding transcription factor activity"/>
    <property type="evidence" value="ECO:0007669"/>
    <property type="project" value="InterPro"/>
</dbReference>
<evidence type="ECO:0000256" key="7">
    <source>
        <dbReference type="ARBA" id="ARBA00023015"/>
    </source>
</evidence>
<evidence type="ECO:0000256" key="2">
    <source>
        <dbReference type="ARBA" id="ARBA00011738"/>
    </source>
</evidence>
<organism evidence="15 16">
    <name type="scientific">Solilutibacter pythonis</name>
    <dbReference type="NCBI Taxonomy" id="2483112"/>
    <lineage>
        <taxon>Bacteria</taxon>
        <taxon>Pseudomonadati</taxon>
        <taxon>Pseudomonadota</taxon>
        <taxon>Gammaproteobacteria</taxon>
        <taxon>Lysobacterales</taxon>
        <taxon>Lysobacteraceae</taxon>
        <taxon>Solilutibacter</taxon>
    </lineage>
</organism>
<keyword evidence="11" id="KW-0804">Transcription</keyword>
<dbReference type="PRINTS" id="PR00034">
    <property type="entry name" value="HTHCRP"/>
</dbReference>
<dbReference type="InterPro" id="IPR018335">
    <property type="entry name" value="Tscrpt_reg_HTH_Crp-type_CS"/>
</dbReference>
<dbReference type="Gene3D" id="2.60.120.10">
    <property type="entry name" value="Jelly Rolls"/>
    <property type="match status" value="1"/>
</dbReference>
<evidence type="ECO:0000256" key="9">
    <source>
        <dbReference type="ARBA" id="ARBA00023125"/>
    </source>
</evidence>
<dbReference type="CDD" id="cd00092">
    <property type="entry name" value="HTH_CRP"/>
    <property type="match status" value="1"/>
</dbReference>
<keyword evidence="9" id="KW-0238">DNA-binding</keyword>
<feature type="domain" description="HTH crp-type" evidence="14">
    <location>
        <begin position="161"/>
        <end position="234"/>
    </location>
</feature>
<dbReference type="FunFam" id="1.10.10.10:FF:000028">
    <property type="entry name" value="Fumarate/nitrate reduction transcriptional regulator Fnr"/>
    <property type="match status" value="1"/>
</dbReference>
<dbReference type="InterPro" id="IPR036388">
    <property type="entry name" value="WH-like_DNA-bd_sf"/>
</dbReference>
<evidence type="ECO:0000256" key="1">
    <source>
        <dbReference type="ARBA" id="ARBA00004496"/>
    </source>
</evidence>
<dbReference type="SUPFAM" id="SSF46785">
    <property type="entry name" value="Winged helix' DNA-binding domain"/>
    <property type="match status" value="1"/>
</dbReference>
<dbReference type="InterPro" id="IPR012318">
    <property type="entry name" value="HTH_CRP"/>
</dbReference>
<evidence type="ECO:0000313" key="15">
    <source>
        <dbReference type="EMBL" id="RMH93836.1"/>
    </source>
</evidence>
<dbReference type="AlphaFoldDB" id="A0A3M2HVS2"/>
<comment type="subcellular location">
    <subcellularLocation>
        <location evidence="1">Cytoplasm</location>
    </subcellularLocation>
</comment>
<keyword evidence="16" id="KW-1185">Reference proteome</keyword>
<evidence type="ECO:0000256" key="5">
    <source>
        <dbReference type="ARBA" id="ARBA00022533"/>
    </source>
</evidence>
<keyword evidence="4" id="KW-0678">Repressor</keyword>
<evidence type="ECO:0000259" key="14">
    <source>
        <dbReference type="PROSITE" id="PS51063"/>
    </source>
</evidence>
<dbReference type="SUPFAM" id="SSF51206">
    <property type="entry name" value="cAMP-binding domain-like"/>
    <property type="match status" value="1"/>
</dbReference>
<protein>
    <recommendedName>
        <fullName evidence="3">CRP-like protein Clp</fullName>
    </recommendedName>
    <alternativeName>
        <fullName evidence="12">Catabolite activation-like protein</fullName>
    </alternativeName>
</protein>
<dbReference type="Proteomes" id="UP000275012">
    <property type="component" value="Unassembled WGS sequence"/>
</dbReference>
<dbReference type="InterPro" id="IPR050397">
    <property type="entry name" value="Env_Response_Regulators"/>
</dbReference>
<dbReference type="CDD" id="cd00038">
    <property type="entry name" value="CAP_ED"/>
    <property type="match status" value="1"/>
</dbReference>
<keyword evidence="5" id="KW-0021">Allosteric enzyme</keyword>
<dbReference type="Gene3D" id="1.10.10.10">
    <property type="entry name" value="Winged helix-like DNA-binding domain superfamily/Winged helix DNA-binding domain"/>
    <property type="match status" value="1"/>
</dbReference>
<evidence type="ECO:0000256" key="3">
    <source>
        <dbReference type="ARBA" id="ARBA00020769"/>
    </source>
</evidence>
<reference evidence="15 16" key="1">
    <citation type="submission" date="2018-10" db="EMBL/GenBank/DDBJ databases">
        <title>Proposal of Lysobacter pythonis sp. nov. isolated from royal pythons (Python regius).</title>
        <authorList>
            <person name="Hans-Juergen B."/>
            <person name="Huptas C."/>
            <person name="Sandra B."/>
            <person name="Igor L."/>
            <person name="Joachim S."/>
            <person name="Siegfried S."/>
            <person name="Mareike W."/>
            <person name="Peter K."/>
        </authorList>
    </citation>
    <scope>NUCLEOTIDE SEQUENCE [LARGE SCALE GENOMIC DNA]</scope>
    <source>
        <strain evidence="15 16">4284/11</strain>
    </source>
</reference>
<accession>A0A3M2HVS2</accession>
<dbReference type="InterPro" id="IPR014710">
    <property type="entry name" value="RmlC-like_jellyroll"/>
</dbReference>
<dbReference type="GO" id="GO:0005829">
    <property type="term" value="C:cytosol"/>
    <property type="evidence" value="ECO:0007669"/>
    <property type="project" value="TreeGrafter"/>
</dbReference>
<dbReference type="SMART" id="SM00419">
    <property type="entry name" value="HTH_CRP"/>
    <property type="match status" value="1"/>
</dbReference>
<name>A0A3M2HVS2_9GAMM</name>
<keyword evidence="6" id="KW-0973">c-di-GMP</keyword>
<feature type="domain" description="Cyclic nucleotide-binding" evidence="13">
    <location>
        <begin position="49"/>
        <end position="107"/>
    </location>
</feature>
<gene>
    <name evidence="15" type="ORF">EBB59_04130</name>
</gene>
<dbReference type="InterPro" id="IPR036390">
    <property type="entry name" value="WH_DNA-bd_sf"/>
</dbReference>
<evidence type="ECO:0000259" key="13">
    <source>
        <dbReference type="PROSITE" id="PS50042"/>
    </source>
</evidence>
<keyword evidence="8" id="KW-0843">Virulence</keyword>
<dbReference type="GO" id="GO:0003677">
    <property type="term" value="F:DNA binding"/>
    <property type="evidence" value="ECO:0007669"/>
    <property type="project" value="UniProtKB-KW"/>
</dbReference>
<dbReference type="PANTHER" id="PTHR24567:SF75">
    <property type="entry name" value="FUMARATE AND NITRATE REDUCTION REGULATORY PROTEIN"/>
    <property type="match status" value="1"/>
</dbReference>
<keyword evidence="10" id="KW-0010">Activator</keyword>
<keyword evidence="7" id="KW-0805">Transcription regulation</keyword>
<dbReference type="GO" id="GO:0003824">
    <property type="term" value="F:catalytic activity"/>
    <property type="evidence" value="ECO:0007669"/>
    <property type="project" value="UniProtKB-KW"/>
</dbReference>
<dbReference type="InterPro" id="IPR018490">
    <property type="entry name" value="cNMP-bd_dom_sf"/>
</dbReference>
<evidence type="ECO:0000256" key="10">
    <source>
        <dbReference type="ARBA" id="ARBA00023159"/>
    </source>
</evidence>
<proteinExistence type="predicted"/>
<comment type="subunit">
    <text evidence="2">Homodimer.</text>
</comment>
<sequence length="256" mass="27970">MDTSTAVDLPGLRRSCANCSLQQLCLAGGGMSHVDMERLDEIIRSRRPLAAGVHLFRMGDTMGSVFITRDGAVKTVTYSESGDEQVVGFHLPGELIGLDALSSGQHRCDAIALTAASLCEIPFDQLGGIAAQIPGLQQQLMRVIGMSLDRDQDHKEILVRRQANERIALFLHGLSERLKAIGRDELRLRLPMSRIDIANYLGLALETVSRGFSRLEEDGFISVHGRQVEILDTGALTRLAHGVAEAPPLPRRKRAN</sequence>
<evidence type="ECO:0000256" key="8">
    <source>
        <dbReference type="ARBA" id="ARBA00023026"/>
    </source>
</evidence>
<evidence type="ECO:0000256" key="11">
    <source>
        <dbReference type="ARBA" id="ARBA00023163"/>
    </source>
</evidence>
<dbReference type="PROSITE" id="PS00042">
    <property type="entry name" value="HTH_CRP_1"/>
    <property type="match status" value="1"/>
</dbReference>
<dbReference type="Pfam" id="PF13545">
    <property type="entry name" value="HTH_Crp_2"/>
    <property type="match status" value="1"/>
</dbReference>
<evidence type="ECO:0000256" key="4">
    <source>
        <dbReference type="ARBA" id="ARBA00022491"/>
    </source>
</evidence>
<dbReference type="Pfam" id="PF00027">
    <property type="entry name" value="cNMP_binding"/>
    <property type="match status" value="1"/>
</dbReference>
<dbReference type="EMBL" id="RFLY01000004">
    <property type="protein sequence ID" value="RMH93836.1"/>
    <property type="molecule type" value="Genomic_DNA"/>
</dbReference>
<comment type="caution">
    <text evidence="15">The sequence shown here is derived from an EMBL/GenBank/DDBJ whole genome shotgun (WGS) entry which is preliminary data.</text>
</comment>